<dbReference type="GO" id="GO:0016024">
    <property type="term" value="P:CDP-diacylglycerol biosynthetic process"/>
    <property type="evidence" value="ECO:0007669"/>
    <property type="project" value="UniProtKB-UniPathway"/>
</dbReference>
<proteinExistence type="inferred from homology"/>
<dbReference type="EC" id="2.7.7.41" evidence="6 18"/>
<dbReference type="InterPro" id="IPR000374">
    <property type="entry name" value="PC_trans"/>
</dbReference>
<evidence type="ECO:0000313" key="20">
    <source>
        <dbReference type="EMBL" id="AQS56859.1"/>
    </source>
</evidence>
<dbReference type="GO" id="GO:0005886">
    <property type="term" value="C:plasma membrane"/>
    <property type="evidence" value="ECO:0007669"/>
    <property type="project" value="UniProtKB-SubCell"/>
</dbReference>
<feature type="transmembrane region" description="Helical" evidence="19">
    <location>
        <begin position="108"/>
        <end position="126"/>
    </location>
</feature>
<evidence type="ECO:0000256" key="1">
    <source>
        <dbReference type="ARBA" id="ARBA00001698"/>
    </source>
</evidence>
<keyword evidence="14" id="KW-0443">Lipid metabolism</keyword>
<keyword evidence="15 19" id="KW-0472">Membrane</keyword>
<keyword evidence="10 18" id="KW-0808">Transferase</keyword>
<gene>
    <name evidence="20" type="ORF">B0W44_15000</name>
</gene>
<keyword evidence="17" id="KW-1208">Phospholipid metabolism</keyword>
<accession>A0A1U9K9W2</accession>
<evidence type="ECO:0000256" key="10">
    <source>
        <dbReference type="ARBA" id="ARBA00022679"/>
    </source>
</evidence>
<feature type="transmembrane region" description="Helical" evidence="19">
    <location>
        <begin position="6"/>
        <end position="38"/>
    </location>
</feature>
<keyword evidence="13 19" id="KW-1133">Transmembrane helix</keyword>
<dbReference type="Pfam" id="PF01148">
    <property type="entry name" value="CTP_transf_1"/>
    <property type="match status" value="1"/>
</dbReference>
<feature type="transmembrane region" description="Helical" evidence="19">
    <location>
        <begin position="76"/>
        <end position="96"/>
    </location>
</feature>
<comment type="subcellular location">
    <subcellularLocation>
        <location evidence="2">Cell membrane</location>
        <topology evidence="2">Multi-pass membrane protein</topology>
    </subcellularLocation>
</comment>
<comment type="pathway">
    <text evidence="3 18">Phospholipid metabolism; CDP-diacylglycerol biosynthesis; CDP-diacylglycerol from sn-glycerol 3-phosphate: step 3/3.</text>
</comment>
<dbReference type="PROSITE" id="PS01315">
    <property type="entry name" value="CDS"/>
    <property type="match status" value="1"/>
</dbReference>
<reference evidence="20 21" key="1">
    <citation type="journal article" date="2015" name="Int. J. Syst. Evol. Microbiol.">
        <title>Novibacillus thermophilus gen. nov., sp. nov., a Gram-staining-negative and moderately thermophilic member of the family Thermoactinomycetaceae.</title>
        <authorList>
            <person name="Yang G."/>
            <person name="Chen J."/>
            <person name="Zhou S."/>
        </authorList>
    </citation>
    <scope>NUCLEOTIDE SEQUENCE [LARGE SCALE GENOMIC DNA]</scope>
    <source>
        <strain evidence="20 21">SG-1</strain>
    </source>
</reference>
<dbReference type="GO" id="GO:0004605">
    <property type="term" value="F:phosphatidate cytidylyltransferase activity"/>
    <property type="evidence" value="ECO:0007669"/>
    <property type="project" value="UniProtKB-EC"/>
</dbReference>
<evidence type="ECO:0000256" key="12">
    <source>
        <dbReference type="ARBA" id="ARBA00022695"/>
    </source>
</evidence>
<keyword evidence="9" id="KW-0444">Lipid biosynthesis</keyword>
<evidence type="ECO:0000256" key="17">
    <source>
        <dbReference type="ARBA" id="ARBA00023264"/>
    </source>
</evidence>
<evidence type="ECO:0000256" key="5">
    <source>
        <dbReference type="ARBA" id="ARBA00010185"/>
    </source>
</evidence>
<evidence type="ECO:0000256" key="9">
    <source>
        <dbReference type="ARBA" id="ARBA00022516"/>
    </source>
</evidence>
<organism evidence="20 21">
    <name type="scientific">Novibacillus thermophilus</name>
    <dbReference type="NCBI Taxonomy" id="1471761"/>
    <lineage>
        <taxon>Bacteria</taxon>
        <taxon>Bacillati</taxon>
        <taxon>Bacillota</taxon>
        <taxon>Bacilli</taxon>
        <taxon>Bacillales</taxon>
        <taxon>Thermoactinomycetaceae</taxon>
        <taxon>Novibacillus</taxon>
    </lineage>
</organism>
<evidence type="ECO:0000256" key="18">
    <source>
        <dbReference type="RuleBase" id="RU003938"/>
    </source>
</evidence>
<dbReference type="PANTHER" id="PTHR46382">
    <property type="entry name" value="PHOSPHATIDATE CYTIDYLYLTRANSFERASE"/>
    <property type="match status" value="1"/>
</dbReference>
<dbReference type="Proteomes" id="UP000188603">
    <property type="component" value="Chromosome"/>
</dbReference>
<keyword evidence="11 18" id="KW-0812">Transmembrane</keyword>
<evidence type="ECO:0000256" key="8">
    <source>
        <dbReference type="ARBA" id="ARBA00022475"/>
    </source>
</evidence>
<evidence type="ECO:0000256" key="13">
    <source>
        <dbReference type="ARBA" id="ARBA00022989"/>
    </source>
</evidence>
<feature type="transmembrane region" description="Helical" evidence="19">
    <location>
        <begin position="132"/>
        <end position="153"/>
    </location>
</feature>
<evidence type="ECO:0000256" key="19">
    <source>
        <dbReference type="SAM" id="Phobius"/>
    </source>
</evidence>
<comment type="catalytic activity">
    <reaction evidence="1 18">
        <text>a 1,2-diacyl-sn-glycero-3-phosphate + CTP + H(+) = a CDP-1,2-diacyl-sn-glycerol + diphosphate</text>
        <dbReference type="Rhea" id="RHEA:16229"/>
        <dbReference type="ChEBI" id="CHEBI:15378"/>
        <dbReference type="ChEBI" id="CHEBI:33019"/>
        <dbReference type="ChEBI" id="CHEBI:37563"/>
        <dbReference type="ChEBI" id="CHEBI:58332"/>
        <dbReference type="ChEBI" id="CHEBI:58608"/>
        <dbReference type="EC" id="2.7.7.41"/>
    </reaction>
</comment>
<evidence type="ECO:0000256" key="15">
    <source>
        <dbReference type="ARBA" id="ARBA00023136"/>
    </source>
</evidence>
<feature type="transmembrane region" description="Helical" evidence="19">
    <location>
        <begin position="199"/>
        <end position="216"/>
    </location>
</feature>
<keyword evidence="8" id="KW-1003">Cell membrane</keyword>
<keyword evidence="21" id="KW-1185">Reference proteome</keyword>
<dbReference type="RefSeq" id="WP_169835615.1">
    <property type="nucleotide sequence ID" value="NZ_CP019699.1"/>
</dbReference>
<evidence type="ECO:0000256" key="3">
    <source>
        <dbReference type="ARBA" id="ARBA00005119"/>
    </source>
</evidence>
<evidence type="ECO:0000256" key="2">
    <source>
        <dbReference type="ARBA" id="ARBA00004651"/>
    </source>
</evidence>
<dbReference type="PANTHER" id="PTHR46382:SF1">
    <property type="entry name" value="PHOSPHATIDATE CYTIDYLYLTRANSFERASE"/>
    <property type="match status" value="1"/>
</dbReference>
<evidence type="ECO:0000256" key="6">
    <source>
        <dbReference type="ARBA" id="ARBA00012487"/>
    </source>
</evidence>
<protein>
    <recommendedName>
        <fullName evidence="7 18">Phosphatidate cytidylyltransferase</fullName>
        <ecNumber evidence="6 18">2.7.7.41</ecNumber>
    </recommendedName>
</protein>
<dbReference type="EMBL" id="CP019699">
    <property type="protein sequence ID" value="AQS56859.1"/>
    <property type="molecule type" value="Genomic_DNA"/>
</dbReference>
<comment type="similarity">
    <text evidence="5 18">Belongs to the CDS family.</text>
</comment>
<dbReference type="KEGG" id="ntr:B0W44_15000"/>
<evidence type="ECO:0000256" key="7">
    <source>
        <dbReference type="ARBA" id="ARBA00019373"/>
    </source>
</evidence>
<comment type="pathway">
    <text evidence="4">Lipid metabolism.</text>
</comment>
<evidence type="ECO:0000256" key="14">
    <source>
        <dbReference type="ARBA" id="ARBA00023098"/>
    </source>
</evidence>
<keyword evidence="16" id="KW-0594">Phospholipid biosynthesis</keyword>
<feature type="transmembrane region" description="Helical" evidence="19">
    <location>
        <begin position="50"/>
        <end position="70"/>
    </location>
</feature>
<dbReference type="UniPathway" id="UPA00557">
    <property type="reaction ID" value="UER00614"/>
</dbReference>
<evidence type="ECO:0000313" key="21">
    <source>
        <dbReference type="Proteomes" id="UP000188603"/>
    </source>
</evidence>
<evidence type="ECO:0000256" key="16">
    <source>
        <dbReference type="ARBA" id="ARBA00023209"/>
    </source>
</evidence>
<dbReference type="AlphaFoldDB" id="A0A1U9K9W2"/>
<evidence type="ECO:0000256" key="4">
    <source>
        <dbReference type="ARBA" id="ARBA00005189"/>
    </source>
</evidence>
<keyword evidence="12 18" id="KW-0548">Nucleotidyltransferase</keyword>
<name>A0A1U9K9W2_9BACL</name>
<feature type="transmembrane region" description="Helical" evidence="19">
    <location>
        <begin position="174"/>
        <end position="193"/>
    </location>
</feature>
<evidence type="ECO:0000256" key="11">
    <source>
        <dbReference type="ARBA" id="ARBA00022692"/>
    </source>
</evidence>
<sequence length="264" mass="28868">MWQRILTAVVAGGGFLAVLSLGGNAYLTLLAVIAGIAYGEYCEMRRISWFRVESVIGLLYVWLLFFLLAVPKPFAAISPFTVTIVFLFVWMLWTVISRNKVTVDTVGYLFVGAMYIGAGFAFMAATRFVQDGLWLSLFVIAATWVTDSGAYLVGKRWGKHKLWPAISPKKTVEGSIAGVVFASLTGILFGTLFKGSLFSLPNAFLLAVLISVLGQLGDLIESALKRANNVKDSGHLLPGHGGMLDRFDSLLFTFMCLHIFHLIG</sequence>
<dbReference type="STRING" id="1471761.B0W44_15000"/>